<evidence type="ECO:0000256" key="4">
    <source>
        <dbReference type="ARBA" id="ARBA00022989"/>
    </source>
</evidence>
<accession>A0A7C2FDI1</accession>
<organism evidence="8">
    <name type="scientific">Thermosphaera aggregans</name>
    <dbReference type="NCBI Taxonomy" id="54254"/>
    <lineage>
        <taxon>Archaea</taxon>
        <taxon>Thermoproteota</taxon>
        <taxon>Thermoprotei</taxon>
        <taxon>Desulfurococcales</taxon>
        <taxon>Desulfurococcaceae</taxon>
        <taxon>Thermosphaera</taxon>
    </lineage>
</organism>
<feature type="domain" description="Na+/H+ antiporter MnhB subunit-related protein" evidence="7">
    <location>
        <begin position="105"/>
        <end position="244"/>
    </location>
</feature>
<proteinExistence type="predicted"/>
<gene>
    <name evidence="8" type="ORF">ENP55_06365</name>
</gene>
<feature type="transmembrane region" description="Helical" evidence="6">
    <location>
        <begin position="167"/>
        <end position="188"/>
    </location>
</feature>
<evidence type="ECO:0000313" key="8">
    <source>
        <dbReference type="EMBL" id="HEF87878.1"/>
    </source>
</evidence>
<dbReference type="GO" id="GO:0005886">
    <property type="term" value="C:plasma membrane"/>
    <property type="evidence" value="ECO:0007669"/>
    <property type="project" value="UniProtKB-SubCell"/>
</dbReference>
<evidence type="ECO:0000256" key="3">
    <source>
        <dbReference type="ARBA" id="ARBA00022692"/>
    </source>
</evidence>
<sequence length="261" mass="27998">MRRLDLLIPVVLGVLVFTLAYSLGMLNPQRQLTSLAEIFLTAIPDQSSVFTSMSFEIVTAVIWDQRGFDTFFETSVLFLAIVASLSLVAGARLATIKTKPSTVAVRLVSRILAPVIVVVSVSVAIHGHVTPGGGFQGGSVFVVAPLILMLAFSSQRLSQHGFGSEKLLFLRALGVSLIGLTGLLPVIYSRAVNVNAFLFQNLGKPGTGFSYPALIETPYFKMLLSGSLIMYNIAEYLAVLAGFTLALYYLTIEFEKGGVAG</sequence>
<dbReference type="InterPro" id="IPR007182">
    <property type="entry name" value="MnhB"/>
</dbReference>
<evidence type="ECO:0000259" key="7">
    <source>
        <dbReference type="Pfam" id="PF04039"/>
    </source>
</evidence>
<comment type="subcellular location">
    <subcellularLocation>
        <location evidence="1">Cell membrane</location>
        <topology evidence="1">Multi-pass membrane protein</topology>
    </subcellularLocation>
</comment>
<feature type="transmembrane region" description="Helical" evidence="6">
    <location>
        <begin position="75"/>
        <end position="95"/>
    </location>
</feature>
<keyword evidence="5 6" id="KW-0472">Membrane</keyword>
<keyword evidence="3 6" id="KW-0812">Transmembrane</keyword>
<protein>
    <submittedName>
        <fullName evidence="8">Sodium:proton antiporter</fullName>
    </submittedName>
</protein>
<comment type="caution">
    <text evidence="8">The sequence shown here is derived from an EMBL/GenBank/DDBJ whole genome shotgun (WGS) entry which is preliminary data.</text>
</comment>
<dbReference type="AlphaFoldDB" id="A0A7C2FDI1"/>
<feature type="transmembrane region" description="Helical" evidence="6">
    <location>
        <begin position="107"/>
        <end position="129"/>
    </location>
</feature>
<dbReference type="Pfam" id="PF04039">
    <property type="entry name" value="MnhB"/>
    <property type="match status" value="1"/>
</dbReference>
<evidence type="ECO:0000256" key="1">
    <source>
        <dbReference type="ARBA" id="ARBA00004651"/>
    </source>
</evidence>
<feature type="transmembrane region" description="Helical" evidence="6">
    <location>
        <begin position="6"/>
        <end position="26"/>
    </location>
</feature>
<dbReference type="PANTHER" id="PTHR33932:SF4">
    <property type="entry name" value="NA(+)_H(+) ANTIPORTER SUBUNIT B"/>
    <property type="match status" value="1"/>
</dbReference>
<dbReference type="InterPro" id="IPR050622">
    <property type="entry name" value="CPA3_antiporter_subunitB"/>
</dbReference>
<evidence type="ECO:0000256" key="6">
    <source>
        <dbReference type="SAM" id="Phobius"/>
    </source>
</evidence>
<dbReference type="EMBL" id="DSJT01000034">
    <property type="protein sequence ID" value="HEF87878.1"/>
    <property type="molecule type" value="Genomic_DNA"/>
</dbReference>
<evidence type="ECO:0000256" key="5">
    <source>
        <dbReference type="ARBA" id="ARBA00023136"/>
    </source>
</evidence>
<name>A0A7C2FDI1_9CREN</name>
<reference evidence="8" key="1">
    <citation type="journal article" date="2020" name="mSystems">
        <title>Genome- and Community-Level Interaction Insights into Carbon Utilization and Element Cycling Functions of Hydrothermarchaeota in Hydrothermal Sediment.</title>
        <authorList>
            <person name="Zhou Z."/>
            <person name="Liu Y."/>
            <person name="Xu W."/>
            <person name="Pan J."/>
            <person name="Luo Z.H."/>
            <person name="Li M."/>
        </authorList>
    </citation>
    <scope>NUCLEOTIDE SEQUENCE [LARGE SCALE GENOMIC DNA]</scope>
    <source>
        <strain evidence="8">SpSt-23</strain>
    </source>
</reference>
<keyword evidence="2" id="KW-1003">Cell membrane</keyword>
<dbReference type="PANTHER" id="PTHR33932">
    <property type="entry name" value="NA(+)/H(+) ANTIPORTER SUBUNIT B"/>
    <property type="match status" value="1"/>
</dbReference>
<evidence type="ECO:0000256" key="2">
    <source>
        <dbReference type="ARBA" id="ARBA00022475"/>
    </source>
</evidence>
<keyword evidence="4 6" id="KW-1133">Transmembrane helix</keyword>
<feature type="transmembrane region" description="Helical" evidence="6">
    <location>
        <begin position="228"/>
        <end position="250"/>
    </location>
</feature>
<feature type="transmembrane region" description="Helical" evidence="6">
    <location>
        <begin position="135"/>
        <end position="155"/>
    </location>
</feature>